<evidence type="ECO:0000313" key="8">
    <source>
        <dbReference type="Proteomes" id="UP000095023"/>
    </source>
</evidence>
<keyword evidence="8" id="KW-1185">Reference proteome</keyword>
<reference evidence="8" key="1">
    <citation type="submission" date="2016-02" db="EMBL/GenBank/DDBJ databases">
        <title>Comparative genomics of biotechnologically important yeasts.</title>
        <authorList>
            <consortium name="DOE Joint Genome Institute"/>
            <person name="Riley R."/>
            <person name="Haridas S."/>
            <person name="Wolfe K.H."/>
            <person name="Lopes M.R."/>
            <person name="Hittinger C.T."/>
            <person name="Goker M."/>
            <person name="Salamov A."/>
            <person name="Wisecaver J."/>
            <person name="Long T.M."/>
            <person name="Aerts A.L."/>
            <person name="Barry K."/>
            <person name="Choi C."/>
            <person name="Clum A."/>
            <person name="Coughlan A.Y."/>
            <person name="Deshpande S."/>
            <person name="Douglass A.P."/>
            <person name="Hanson S.J."/>
            <person name="Klenk H.-P."/>
            <person name="Labutti K."/>
            <person name="Lapidus A."/>
            <person name="Lindquist E."/>
            <person name="Lipzen A."/>
            <person name="Meier-Kolthoff J.P."/>
            <person name="Ohm R.A."/>
            <person name="Otillar R.P."/>
            <person name="Pangilinan J."/>
            <person name="Peng Y."/>
            <person name="Rokas A."/>
            <person name="Rosa C.A."/>
            <person name="Scheuner C."/>
            <person name="Sibirny A.A."/>
            <person name="Slot J.C."/>
            <person name="Stielow J.B."/>
            <person name="Sun H."/>
            <person name="Kurtzman C.P."/>
            <person name="Blackwell M."/>
            <person name="Jeffries T.W."/>
            <person name="Grigoriev I.V."/>
        </authorList>
    </citation>
    <scope>NUCLEOTIDE SEQUENCE [LARGE SCALE GENOMIC DNA]</scope>
    <source>
        <strain evidence="8">NRRL Y-17796</strain>
    </source>
</reference>
<keyword evidence="4 5" id="KW-0648">Protein biosynthesis</keyword>
<dbReference type="AlphaFoldDB" id="A0A1E4TKC0"/>
<accession>A0A1E4TKC0</accession>
<comment type="subunit">
    <text evidence="5">Subunit of the heterotrimeric GatFAB amidotransferase (AdT) complex, composed of A, B and F subunits.</text>
</comment>
<dbReference type="PANTHER" id="PTHR11895">
    <property type="entry name" value="TRANSAMIDASE"/>
    <property type="match status" value="1"/>
</dbReference>
<feature type="active site" description="Charge relay system" evidence="5">
    <location>
        <position position="44"/>
    </location>
</feature>
<keyword evidence="2 5" id="KW-0547">Nucleotide-binding</keyword>
<comment type="catalytic activity">
    <reaction evidence="5">
        <text>L-glutamyl-tRNA(Gln) + L-glutamine + ATP + H2O = L-glutaminyl-tRNA(Gln) + L-glutamate + ADP + phosphate + H(+)</text>
        <dbReference type="Rhea" id="RHEA:17521"/>
        <dbReference type="Rhea" id="RHEA-COMP:9681"/>
        <dbReference type="Rhea" id="RHEA-COMP:9684"/>
        <dbReference type="ChEBI" id="CHEBI:15377"/>
        <dbReference type="ChEBI" id="CHEBI:15378"/>
        <dbReference type="ChEBI" id="CHEBI:29985"/>
        <dbReference type="ChEBI" id="CHEBI:30616"/>
        <dbReference type="ChEBI" id="CHEBI:43474"/>
        <dbReference type="ChEBI" id="CHEBI:58359"/>
        <dbReference type="ChEBI" id="CHEBI:78520"/>
        <dbReference type="ChEBI" id="CHEBI:78521"/>
        <dbReference type="ChEBI" id="CHEBI:456216"/>
        <dbReference type="EC" id="6.3.5.7"/>
    </reaction>
</comment>
<dbReference type="HAMAP" id="MF_00120">
    <property type="entry name" value="GatA"/>
    <property type="match status" value="1"/>
</dbReference>
<dbReference type="GO" id="GO:0050567">
    <property type="term" value="F:glutaminyl-tRNA synthase (glutamine-hydrolyzing) activity"/>
    <property type="evidence" value="ECO:0007669"/>
    <property type="project" value="UniProtKB-UniRule"/>
</dbReference>
<evidence type="ECO:0000256" key="1">
    <source>
        <dbReference type="ARBA" id="ARBA00022598"/>
    </source>
</evidence>
<dbReference type="Proteomes" id="UP000095023">
    <property type="component" value="Unassembled WGS sequence"/>
</dbReference>
<dbReference type="GO" id="GO:0030956">
    <property type="term" value="C:glutamyl-tRNA(Gln) amidotransferase complex"/>
    <property type="evidence" value="ECO:0007669"/>
    <property type="project" value="UniProtKB-UniRule"/>
</dbReference>
<evidence type="ECO:0000256" key="2">
    <source>
        <dbReference type="ARBA" id="ARBA00022741"/>
    </source>
</evidence>
<dbReference type="InterPro" id="IPR000120">
    <property type="entry name" value="Amidase"/>
</dbReference>
<feature type="active site" description="Acyl-ester intermediate" evidence="5">
    <location>
        <position position="147"/>
    </location>
</feature>
<dbReference type="Gene3D" id="3.90.1300.10">
    <property type="entry name" value="Amidase signature (AS) domain"/>
    <property type="match status" value="1"/>
</dbReference>
<comment type="subcellular location">
    <subcellularLocation>
        <location evidence="5">Mitochondrion</location>
    </subcellularLocation>
</comment>
<dbReference type="SUPFAM" id="SSF75304">
    <property type="entry name" value="Amidase signature (AS) enzymes"/>
    <property type="match status" value="1"/>
</dbReference>
<protein>
    <recommendedName>
        <fullName evidence="5">Glutamyl-tRNA(Gln) amidotransferase subunit A, mitochondrial</fullName>
        <shortName evidence="5">Glu-AdT subunit A</shortName>
        <ecNumber evidence="5">6.3.5.7</ecNumber>
    </recommendedName>
</protein>
<dbReference type="GO" id="GO:0005739">
    <property type="term" value="C:mitochondrion"/>
    <property type="evidence" value="ECO:0007669"/>
    <property type="project" value="UniProtKB-SubCell"/>
</dbReference>
<dbReference type="Pfam" id="PF01425">
    <property type="entry name" value="Amidase"/>
    <property type="match status" value="1"/>
</dbReference>
<name>A0A1E4TKC0_9ASCO</name>
<dbReference type="OrthoDB" id="421993at2759"/>
<feature type="active site" description="Charge relay system" evidence="5">
    <location>
        <position position="123"/>
    </location>
</feature>
<evidence type="ECO:0000256" key="3">
    <source>
        <dbReference type="ARBA" id="ARBA00022840"/>
    </source>
</evidence>
<comment type="similarity">
    <text evidence="5">Belongs to the amidase family. GatA subfamily.</text>
</comment>
<keyword evidence="3 5" id="KW-0067">ATP-binding</keyword>
<proteinExistence type="inferred from homology"/>
<comment type="function">
    <text evidence="5">Allows the formation of correctly charged Gln-tRNA(Gln) through the transamidation of misacylated Glu-tRNA(Gln) in the mitochondria. The reaction takes place in the presence of glutamine and ATP through an activated gamma-phospho-Glu-tRNA(Gln).</text>
</comment>
<gene>
    <name evidence="5" type="primary">HER2</name>
    <name evidence="7" type="ORF">CANCADRAFT_780</name>
</gene>
<organism evidence="7 8">
    <name type="scientific">Tortispora caseinolytica NRRL Y-17796</name>
    <dbReference type="NCBI Taxonomy" id="767744"/>
    <lineage>
        <taxon>Eukaryota</taxon>
        <taxon>Fungi</taxon>
        <taxon>Dikarya</taxon>
        <taxon>Ascomycota</taxon>
        <taxon>Saccharomycotina</taxon>
        <taxon>Trigonopsidomycetes</taxon>
        <taxon>Trigonopsidales</taxon>
        <taxon>Trigonopsidaceae</taxon>
        <taxon>Tortispora</taxon>
    </lineage>
</organism>
<evidence type="ECO:0000256" key="5">
    <source>
        <dbReference type="HAMAP-Rule" id="MF_03150"/>
    </source>
</evidence>
<dbReference type="EC" id="6.3.5.7" evidence="5"/>
<feature type="domain" description="Amidase" evidence="6">
    <location>
        <begin position="28"/>
        <end position="457"/>
    </location>
</feature>
<dbReference type="PANTHER" id="PTHR11895:SF7">
    <property type="entry name" value="GLUTAMYL-TRNA(GLN) AMIDOTRANSFERASE SUBUNIT A, MITOCHONDRIAL"/>
    <property type="match status" value="1"/>
</dbReference>
<keyword evidence="1 5" id="KW-0436">Ligase</keyword>
<evidence type="ECO:0000256" key="4">
    <source>
        <dbReference type="ARBA" id="ARBA00022917"/>
    </source>
</evidence>
<evidence type="ECO:0000313" key="7">
    <source>
        <dbReference type="EMBL" id="ODV92193.1"/>
    </source>
</evidence>
<evidence type="ECO:0000259" key="6">
    <source>
        <dbReference type="Pfam" id="PF01425"/>
    </source>
</evidence>
<dbReference type="InterPro" id="IPR023631">
    <property type="entry name" value="Amidase_dom"/>
</dbReference>
<dbReference type="InterPro" id="IPR004412">
    <property type="entry name" value="GatA"/>
</dbReference>
<dbReference type="GO" id="GO:0070681">
    <property type="term" value="P:glutaminyl-tRNAGln biosynthesis via transamidation"/>
    <property type="evidence" value="ECO:0007669"/>
    <property type="project" value="UniProtKB-UniRule"/>
</dbReference>
<dbReference type="EMBL" id="KV453841">
    <property type="protein sequence ID" value="ODV92193.1"/>
    <property type="molecule type" value="Genomic_DNA"/>
</dbReference>
<keyword evidence="5" id="KW-0496">Mitochondrion</keyword>
<dbReference type="GO" id="GO:0032543">
    <property type="term" value="P:mitochondrial translation"/>
    <property type="evidence" value="ECO:0007669"/>
    <property type="project" value="UniProtKB-UniRule"/>
</dbReference>
<dbReference type="GO" id="GO:0005524">
    <property type="term" value="F:ATP binding"/>
    <property type="evidence" value="ECO:0007669"/>
    <property type="project" value="UniProtKB-KW"/>
</dbReference>
<sequence length="471" mass="50725">MGLTDHICKTVDLNKRLNALTSISKTFVSANISGPLANKYVVIKDNICTSDLPTTCASNSLRDYISPYEATCVTLLKRAGAIVIGKANLDEFGMGSTNTNTAFGHVVNSAYSPQSPPRTAGGSSGGSAVAAASGMCDFALGTDTGGSVRLPAAYCGTIGFKPTYGLISRVGVIAYAQSLDTVGILSNDLETVTNVFKVLNQYDPKDPTSLTSDIRRKAEDYKPPRKLRIGLPLECNPSDISPIVRQKWTEILQAMHNDGHKIYQVSIPTIPAALSTYYCISTAECSSNLSRFDGIRYGYRDVDEPDVASYEDANLWYAATRLKGFGDEVRRRVLLGTYSLSAGAYNSHFAQAMKVRRKLQSDFDRIFRAANVLHPNQEKGHQDGVDILITPTTTTSAPTLHDVYSTASPIDAYVNDVLTVAPNLAGLPAISLPCQSPGEPPIAVQIVGQFGKDETVLQCARYVSKLCHSSQ</sequence>
<dbReference type="InterPro" id="IPR036928">
    <property type="entry name" value="AS_sf"/>
</dbReference>